<dbReference type="CDD" id="cd05154">
    <property type="entry name" value="ACAD10_11_N-like"/>
    <property type="match status" value="1"/>
</dbReference>
<evidence type="ECO:0000259" key="2">
    <source>
        <dbReference type="Pfam" id="PF01636"/>
    </source>
</evidence>
<reference evidence="3 4" key="1">
    <citation type="submission" date="2020-03" db="EMBL/GenBank/DDBJ databases">
        <title>Screen low temperature-resistant strains for efficient degradation of petroleum hydrocarbons under the low temperature.</title>
        <authorList>
            <person name="Wang Y."/>
            <person name="Chen J."/>
        </authorList>
    </citation>
    <scope>NUCLEOTIDE SEQUENCE [LARGE SCALE GENOMIC DNA]</scope>
    <source>
        <strain evidence="3 4">KB1</strain>
    </source>
</reference>
<feature type="domain" description="Aminoglycoside phosphotransferase" evidence="2">
    <location>
        <begin position="71"/>
        <end position="315"/>
    </location>
</feature>
<sequence length="419" mass="46188">MRIGATEPRGVVMNLRTETETSGGDPDYAEFARPGESRNDPAEMRRSLEGWLASVLWRGSKPSVTSVEVPAANGMSNETVLFDATWIEDGIRAEHRLVARIAPRDSAVPIFPSYNLDQQFRVMSAVAAHTSVPIPRVYWSESNPDALGGEFFVMERRDGEIPPDVMPYTFGSWLSEASADDCSRLQQSSVQVLAELHAMADPHLALPELCGGGAEPTGAEALRAHLEDQRRYYEWATADGPGSPLIERGFDWIEANFPADAGSAVLCWGDSRIGNVIYRDFEPAAVLDWEMATLGPRELDLGWMIFQHRFFEDLAAMAGLPGMPDFLRREAVAEVYGSLSGHQVADLDFYIVYAALRHAVIMFRVQSRAVAFGQAEFPDNPDEMILHHKTLEAMLDGTYWESLATATLTTASVATGDAR</sequence>
<proteinExistence type="predicted"/>
<dbReference type="InterPro" id="IPR051678">
    <property type="entry name" value="AGP_Transferase"/>
</dbReference>
<protein>
    <recommendedName>
        <fullName evidence="2">Aminoglycoside phosphotransferase domain-containing protein</fullName>
    </recommendedName>
</protein>
<accession>A0A6G9CKZ0</accession>
<gene>
    <name evidence="3" type="ORF">G9444_0097</name>
</gene>
<dbReference type="Proteomes" id="UP000502345">
    <property type="component" value="Chromosome"/>
</dbReference>
<evidence type="ECO:0000313" key="4">
    <source>
        <dbReference type="Proteomes" id="UP000502345"/>
    </source>
</evidence>
<dbReference type="Gene3D" id="3.30.200.20">
    <property type="entry name" value="Phosphorylase Kinase, domain 1"/>
    <property type="match status" value="1"/>
</dbReference>
<dbReference type="SUPFAM" id="SSF56112">
    <property type="entry name" value="Protein kinase-like (PK-like)"/>
    <property type="match status" value="1"/>
</dbReference>
<evidence type="ECO:0000256" key="1">
    <source>
        <dbReference type="SAM" id="MobiDB-lite"/>
    </source>
</evidence>
<dbReference type="Pfam" id="PF01636">
    <property type="entry name" value="APH"/>
    <property type="match status" value="1"/>
</dbReference>
<dbReference type="InterPro" id="IPR002575">
    <property type="entry name" value="Aminoglycoside_PTrfase"/>
</dbReference>
<evidence type="ECO:0000313" key="3">
    <source>
        <dbReference type="EMBL" id="QIP37341.1"/>
    </source>
</evidence>
<dbReference type="Gene3D" id="3.90.1200.10">
    <property type="match status" value="1"/>
</dbReference>
<dbReference type="InterPro" id="IPR011009">
    <property type="entry name" value="Kinase-like_dom_sf"/>
</dbReference>
<dbReference type="AlphaFoldDB" id="A0A6G9CKZ0"/>
<dbReference type="InterPro" id="IPR041726">
    <property type="entry name" value="ACAD10_11_N"/>
</dbReference>
<feature type="region of interest" description="Disordered" evidence="1">
    <location>
        <begin position="17"/>
        <end position="41"/>
    </location>
</feature>
<dbReference type="EMBL" id="CP050124">
    <property type="protein sequence ID" value="QIP37341.1"/>
    <property type="molecule type" value="Genomic_DNA"/>
</dbReference>
<name>A0A6G9CKZ0_RHOER</name>
<dbReference type="PANTHER" id="PTHR21310">
    <property type="entry name" value="AMINOGLYCOSIDE PHOSPHOTRANSFERASE-RELATED-RELATED"/>
    <property type="match status" value="1"/>
</dbReference>
<organism evidence="3 4">
    <name type="scientific">Rhodococcus erythropolis</name>
    <name type="common">Arthrobacter picolinophilus</name>
    <dbReference type="NCBI Taxonomy" id="1833"/>
    <lineage>
        <taxon>Bacteria</taxon>
        <taxon>Bacillati</taxon>
        <taxon>Actinomycetota</taxon>
        <taxon>Actinomycetes</taxon>
        <taxon>Mycobacteriales</taxon>
        <taxon>Nocardiaceae</taxon>
        <taxon>Rhodococcus</taxon>
        <taxon>Rhodococcus erythropolis group</taxon>
    </lineage>
</organism>
<dbReference type="PANTHER" id="PTHR21310:SF40">
    <property type="entry name" value="AMINOGLYCOSIDE PHOSPHOTRANSFERASE DOMAIN-CONTAINING PROTEIN-RELATED"/>
    <property type="match status" value="1"/>
</dbReference>